<protein>
    <submittedName>
        <fullName evidence="2">Uncharacterized protein</fullName>
    </submittedName>
</protein>
<accession>A0A135RXR5</accession>
<dbReference type="Proteomes" id="UP000070054">
    <property type="component" value="Unassembled WGS sequence"/>
</dbReference>
<evidence type="ECO:0000313" key="2">
    <source>
        <dbReference type="EMBL" id="KXH28462.1"/>
    </source>
</evidence>
<comment type="caution">
    <text evidence="2">The sequence shown here is derived from an EMBL/GenBank/DDBJ whole genome shotgun (WGS) entry which is preliminary data.</text>
</comment>
<dbReference type="OrthoDB" id="4816680at2759"/>
<feature type="compositionally biased region" description="Polar residues" evidence="1">
    <location>
        <begin position="15"/>
        <end position="26"/>
    </location>
</feature>
<reference evidence="2 3" key="1">
    <citation type="submission" date="2014-02" db="EMBL/GenBank/DDBJ databases">
        <title>The genome sequence of Colletotrichum nymphaeae SA-01.</title>
        <authorList>
            <person name="Baroncelli R."/>
            <person name="Thon M.R."/>
        </authorList>
    </citation>
    <scope>NUCLEOTIDE SEQUENCE [LARGE SCALE GENOMIC DNA]</scope>
    <source>
        <strain evidence="2 3">SA-01</strain>
    </source>
</reference>
<dbReference type="AlphaFoldDB" id="A0A135RXR5"/>
<keyword evidence="3" id="KW-1185">Reference proteome</keyword>
<sequence>MVGSYDTTVFPGESGSRQSAGHSATPLSAARPTSIDYSSPVMLTSLTGRRTSSQTRSTLLDAKHPPHLTFDIFVPLRARDTTSAKAQLQQRAQVRFTGDTKAAMKWTITYWLLPLACVAQIPVDPPPFTPFGPNPTQRVFPTTTWCATVTPTEIPGVKPNVTLSCTTYAPEPTAFARFNRIPRARGQARCWYDSYVDRIEIGKRTLNNQAEILKGVYECQDKCQQPLSNGKECKYAVYVKAGPRLKDLCLLDNLVYEPFSVNHSGPFDSWLCIGSEKMLPEIEDAPDTSEGEI</sequence>
<evidence type="ECO:0000313" key="3">
    <source>
        <dbReference type="Proteomes" id="UP000070054"/>
    </source>
</evidence>
<evidence type="ECO:0000256" key="1">
    <source>
        <dbReference type="SAM" id="MobiDB-lite"/>
    </source>
</evidence>
<organism evidence="2 3">
    <name type="scientific">Colletotrichum nymphaeae SA-01</name>
    <dbReference type="NCBI Taxonomy" id="1460502"/>
    <lineage>
        <taxon>Eukaryota</taxon>
        <taxon>Fungi</taxon>
        <taxon>Dikarya</taxon>
        <taxon>Ascomycota</taxon>
        <taxon>Pezizomycotina</taxon>
        <taxon>Sordariomycetes</taxon>
        <taxon>Hypocreomycetidae</taxon>
        <taxon>Glomerellales</taxon>
        <taxon>Glomerellaceae</taxon>
        <taxon>Colletotrichum</taxon>
        <taxon>Colletotrichum acutatum species complex</taxon>
    </lineage>
</organism>
<dbReference type="EMBL" id="JEMN01001720">
    <property type="protein sequence ID" value="KXH28462.1"/>
    <property type="molecule type" value="Genomic_DNA"/>
</dbReference>
<name>A0A135RXR5_9PEZI</name>
<feature type="region of interest" description="Disordered" evidence="1">
    <location>
        <begin position="1"/>
        <end position="33"/>
    </location>
</feature>
<gene>
    <name evidence="2" type="ORF">CNYM01_10573</name>
</gene>
<proteinExistence type="predicted"/>